<dbReference type="Proteomes" id="UP000015100">
    <property type="component" value="Unassembled WGS sequence"/>
</dbReference>
<dbReference type="OrthoDB" id="270284at2759"/>
<reference evidence="2 3" key="1">
    <citation type="journal article" date="2013" name="PLoS Genet.">
        <title>Genomic mechanisms accounting for the adaptation to parasitism in nematode-trapping fungi.</title>
        <authorList>
            <person name="Meerupati T."/>
            <person name="Andersson K.M."/>
            <person name="Friman E."/>
            <person name="Kumar D."/>
            <person name="Tunlid A."/>
            <person name="Ahren D."/>
        </authorList>
    </citation>
    <scope>NUCLEOTIDE SEQUENCE [LARGE SCALE GENOMIC DNA]</scope>
    <source>
        <strain evidence="2 3">CBS 200.50</strain>
    </source>
</reference>
<dbReference type="STRING" id="1284197.S8BLN5"/>
<dbReference type="AlphaFoldDB" id="S8BLN5"/>
<keyword evidence="3" id="KW-1185">Reference proteome</keyword>
<gene>
    <name evidence="2" type="ORF">H072_5873</name>
</gene>
<evidence type="ECO:0000256" key="1">
    <source>
        <dbReference type="SAM" id="MobiDB-lite"/>
    </source>
</evidence>
<dbReference type="HOGENOM" id="CLU_2145758_0_0_1"/>
<accession>S8BLN5</accession>
<dbReference type="EMBL" id="AQGS01000423">
    <property type="protein sequence ID" value="EPS40318.1"/>
    <property type="molecule type" value="Genomic_DNA"/>
</dbReference>
<feature type="region of interest" description="Disordered" evidence="1">
    <location>
        <begin position="1"/>
        <end position="71"/>
    </location>
</feature>
<evidence type="ECO:0000313" key="3">
    <source>
        <dbReference type="Proteomes" id="UP000015100"/>
    </source>
</evidence>
<feature type="compositionally biased region" description="Basic and acidic residues" evidence="1">
    <location>
        <begin position="38"/>
        <end position="50"/>
    </location>
</feature>
<comment type="caution">
    <text evidence="2">The sequence shown here is derived from an EMBL/GenBank/DDBJ whole genome shotgun (WGS) entry which is preliminary data.</text>
</comment>
<reference evidence="3" key="2">
    <citation type="submission" date="2013-04" db="EMBL/GenBank/DDBJ databases">
        <title>Genomic mechanisms accounting for the adaptation to parasitism in nematode-trapping fungi.</title>
        <authorList>
            <person name="Ahren D.G."/>
        </authorList>
    </citation>
    <scope>NUCLEOTIDE SEQUENCE [LARGE SCALE GENOMIC DNA]</scope>
    <source>
        <strain evidence="3">CBS 200.50</strain>
    </source>
</reference>
<feature type="compositionally biased region" description="Polar residues" evidence="1">
    <location>
        <begin position="7"/>
        <end position="22"/>
    </location>
</feature>
<proteinExistence type="predicted"/>
<organism evidence="2 3">
    <name type="scientific">Dactylellina haptotyla (strain CBS 200.50)</name>
    <name type="common">Nematode-trapping fungus</name>
    <name type="synonym">Monacrosporium haptotylum</name>
    <dbReference type="NCBI Taxonomy" id="1284197"/>
    <lineage>
        <taxon>Eukaryota</taxon>
        <taxon>Fungi</taxon>
        <taxon>Dikarya</taxon>
        <taxon>Ascomycota</taxon>
        <taxon>Pezizomycotina</taxon>
        <taxon>Orbiliomycetes</taxon>
        <taxon>Orbiliales</taxon>
        <taxon>Orbiliaceae</taxon>
        <taxon>Dactylellina</taxon>
    </lineage>
</organism>
<evidence type="ECO:0000313" key="2">
    <source>
        <dbReference type="EMBL" id="EPS40318.1"/>
    </source>
</evidence>
<protein>
    <submittedName>
        <fullName evidence="2">Uncharacterized protein</fullName>
    </submittedName>
</protein>
<feature type="compositionally biased region" description="Polar residues" evidence="1">
    <location>
        <begin position="60"/>
        <end position="70"/>
    </location>
</feature>
<sequence length="112" mass="12955">MPKSLRKIQTQIKQKRGASSTALIEDSRDARRLRKGMLRQERLVKSESARHKALQPKGASPSQGAEQLNMGSADMNRQADWQYLVRRFRHFQRFVDSQAEHSTAKILKHIDE</sequence>
<name>S8BLN5_DACHA</name>